<dbReference type="PANTHER" id="PTHR33406">
    <property type="entry name" value="MEMBRANE PROTEIN MJ1562-RELATED"/>
    <property type="match status" value="1"/>
</dbReference>
<dbReference type="GO" id="GO:0005886">
    <property type="term" value="C:plasma membrane"/>
    <property type="evidence" value="ECO:0007669"/>
    <property type="project" value="TreeGrafter"/>
</dbReference>
<reference evidence="3" key="2">
    <citation type="submission" date="2020-09" db="EMBL/GenBank/DDBJ databases">
        <authorList>
            <person name="Sun Q."/>
            <person name="Zhou Y."/>
        </authorList>
    </citation>
    <scope>NUCLEOTIDE SEQUENCE</scope>
    <source>
        <strain evidence="3">CGMCC 4.7312</strain>
    </source>
</reference>
<dbReference type="PANTHER" id="PTHR33406:SF11">
    <property type="entry name" value="MEMBRANE PROTEIN SCO6666-RELATED"/>
    <property type="match status" value="1"/>
</dbReference>
<keyword evidence="2" id="KW-0812">Transmembrane</keyword>
<feature type="transmembrane region" description="Helical" evidence="2">
    <location>
        <begin position="15"/>
        <end position="38"/>
    </location>
</feature>
<evidence type="ECO:0000313" key="3">
    <source>
        <dbReference type="EMBL" id="GGM65848.1"/>
    </source>
</evidence>
<dbReference type="InterPro" id="IPR050545">
    <property type="entry name" value="Mycobact_MmpL"/>
</dbReference>
<keyword evidence="4" id="KW-1185">Reference proteome</keyword>
<proteinExistence type="inferred from homology"/>
<sequence length="59" mass="6469">MMAVFLSFVVNPNPFVKMIGLGLAVAIALDATVVRMILVPATMALLGRANWWLPGWLDR</sequence>
<protein>
    <recommendedName>
        <fullName evidence="5">Membrane transport protein MMPL domain-containing protein</fullName>
    </recommendedName>
</protein>
<comment type="similarity">
    <text evidence="1">Belongs to the resistance-nodulation-cell division (RND) (TC 2.A.6) family. MmpL subfamily.</text>
</comment>
<keyword evidence="2" id="KW-1133">Transmembrane helix</keyword>
<organism evidence="3 4">
    <name type="scientific">Micromonospora sonchi</name>
    <dbReference type="NCBI Taxonomy" id="1763543"/>
    <lineage>
        <taxon>Bacteria</taxon>
        <taxon>Bacillati</taxon>
        <taxon>Actinomycetota</taxon>
        <taxon>Actinomycetes</taxon>
        <taxon>Micromonosporales</taxon>
        <taxon>Micromonosporaceae</taxon>
        <taxon>Micromonospora</taxon>
    </lineage>
</organism>
<evidence type="ECO:0000256" key="2">
    <source>
        <dbReference type="SAM" id="Phobius"/>
    </source>
</evidence>
<keyword evidence="2" id="KW-0472">Membrane</keyword>
<reference evidence="3" key="1">
    <citation type="journal article" date="2014" name="Int. J. Syst. Evol. Microbiol.">
        <title>Complete genome sequence of Corynebacterium casei LMG S-19264T (=DSM 44701T), isolated from a smear-ripened cheese.</title>
        <authorList>
            <consortium name="US DOE Joint Genome Institute (JGI-PGF)"/>
            <person name="Walter F."/>
            <person name="Albersmeier A."/>
            <person name="Kalinowski J."/>
            <person name="Ruckert C."/>
        </authorList>
    </citation>
    <scope>NUCLEOTIDE SEQUENCE</scope>
    <source>
        <strain evidence="3">CGMCC 4.7312</strain>
    </source>
</reference>
<dbReference type="AlphaFoldDB" id="A0A917X4P7"/>
<dbReference type="EMBL" id="BMNB01000048">
    <property type="protein sequence ID" value="GGM65848.1"/>
    <property type="molecule type" value="Genomic_DNA"/>
</dbReference>
<gene>
    <name evidence="3" type="ORF">GCM10011608_58870</name>
</gene>
<name>A0A917X4P7_9ACTN</name>
<evidence type="ECO:0008006" key="5">
    <source>
        <dbReference type="Google" id="ProtNLM"/>
    </source>
</evidence>
<dbReference type="SUPFAM" id="SSF82866">
    <property type="entry name" value="Multidrug efflux transporter AcrB transmembrane domain"/>
    <property type="match status" value="1"/>
</dbReference>
<evidence type="ECO:0000256" key="1">
    <source>
        <dbReference type="ARBA" id="ARBA00010157"/>
    </source>
</evidence>
<accession>A0A917X4P7</accession>
<comment type="caution">
    <text evidence="3">The sequence shown here is derived from an EMBL/GenBank/DDBJ whole genome shotgun (WGS) entry which is preliminary data.</text>
</comment>
<dbReference type="Proteomes" id="UP000608890">
    <property type="component" value="Unassembled WGS sequence"/>
</dbReference>
<evidence type="ECO:0000313" key="4">
    <source>
        <dbReference type="Proteomes" id="UP000608890"/>
    </source>
</evidence>